<sequence length="68" mass="7920">MSAQWRETESPVRCGTFGKCLRQPSRRNDGYRKRKSRRGFNGEYSYIFPFTNSNGVKSDGRHLFLIAT</sequence>
<proteinExistence type="predicted"/>
<name>W4PFS9_9BACE</name>
<comment type="caution">
    <text evidence="1">The sequence shown here is derived from an EMBL/GenBank/DDBJ whole genome shotgun (WGS) entry which is preliminary data.</text>
</comment>
<gene>
    <name evidence="1" type="ORF">JCM6294_1563</name>
</gene>
<reference evidence="2" key="1">
    <citation type="journal article" date="2014" name="Genome">
        <title>Draft Genome Sequences of Three Strains of Bacteroides pyogenes Isolated from a Cat and Swine.</title>
        <authorList>
            <person name="Sakamoto M."/>
            <person name="Oshima K."/>
            <person name="Suda W."/>
            <person name="Kitamura K."/>
            <person name="Iida T."/>
            <person name="Hattori M."/>
            <person name="Ohkuma M."/>
        </authorList>
    </citation>
    <scope>NUCLEOTIDE SEQUENCE [LARGE SCALE GENOMIC DNA]</scope>
    <source>
        <strain evidence="2">JCM 6294</strain>
    </source>
</reference>
<dbReference type="Proteomes" id="UP000018842">
    <property type="component" value="Unassembled WGS sequence"/>
</dbReference>
<dbReference type="EMBL" id="BAIR01000010">
    <property type="protein sequence ID" value="GAE18637.1"/>
    <property type="molecule type" value="Genomic_DNA"/>
</dbReference>
<dbReference type="AlphaFoldDB" id="W4PFS9"/>
<protein>
    <submittedName>
        <fullName evidence="1">Uncharacterized protein</fullName>
    </submittedName>
</protein>
<organism evidence="1 2">
    <name type="scientific">Bacteroides pyogenes DSM 20611 = JCM 6294</name>
    <dbReference type="NCBI Taxonomy" id="1121100"/>
    <lineage>
        <taxon>Bacteria</taxon>
        <taxon>Pseudomonadati</taxon>
        <taxon>Bacteroidota</taxon>
        <taxon>Bacteroidia</taxon>
        <taxon>Bacteroidales</taxon>
        <taxon>Bacteroidaceae</taxon>
        <taxon>Bacteroides</taxon>
    </lineage>
</organism>
<accession>W4PFS9</accession>
<evidence type="ECO:0000313" key="1">
    <source>
        <dbReference type="EMBL" id="GAE18637.1"/>
    </source>
</evidence>
<evidence type="ECO:0000313" key="2">
    <source>
        <dbReference type="Proteomes" id="UP000018842"/>
    </source>
</evidence>